<dbReference type="RefSeq" id="WP_109656950.1">
    <property type="nucleotide sequence ID" value="NZ_CP029145.1"/>
</dbReference>
<dbReference type="PANTHER" id="PTHR41164">
    <property type="entry name" value="CURLI PRODUCTION ASSEMBLY/TRANSPORT COMPONENT CSGG"/>
    <property type="match status" value="1"/>
</dbReference>
<dbReference type="PANTHER" id="PTHR41164:SF1">
    <property type="entry name" value="CURLI PRODUCTION ASSEMBLY_TRANSPORT COMPONENT CSGG"/>
    <property type="match status" value="1"/>
</dbReference>
<evidence type="ECO:0000256" key="1">
    <source>
        <dbReference type="ARBA" id="ARBA00022475"/>
    </source>
</evidence>
<dbReference type="Pfam" id="PF03783">
    <property type="entry name" value="CsgG"/>
    <property type="match status" value="1"/>
</dbReference>
<proteinExistence type="predicted"/>
<evidence type="ECO:0000256" key="4">
    <source>
        <dbReference type="ARBA" id="ARBA00023139"/>
    </source>
</evidence>
<dbReference type="EMBL" id="CP029145">
    <property type="protein sequence ID" value="AWM33898.1"/>
    <property type="molecule type" value="Genomic_DNA"/>
</dbReference>
<evidence type="ECO:0000313" key="7">
    <source>
        <dbReference type="Proteomes" id="UP000245999"/>
    </source>
</evidence>
<dbReference type="OrthoDB" id="1110708at2"/>
<keyword evidence="1" id="KW-1003">Cell membrane</keyword>
<dbReference type="KEGG" id="hnv:DDQ68_14525"/>
<keyword evidence="2" id="KW-0732">Signal</keyword>
<name>A0A2Z3GL07_9BACT</name>
<evidence type="ECO:0000256" key="5">
    <source>
        <dbReference type="ARBA" id="ARBA00023288"/>
    </source>
</evidence>
<dbReference type="Proteomes" id="UP000245999">
    <property type="component" value="Chromosome"/>
</dbReference>
<sequence length="470" mass="51958">MHFLPWRRWLAGPLLALGACTPYLYQHPLAPQAARLGAELRTPEQWGQLPAPLRKTVVAVYKFRDQTGQYKPQANGASFSTAVTQGATTVLIKALEESQWFEPIERENLGNLLNERKIIRSTRQEYTDQTGQKQPYLPSLLFAGVILEGGIISYDSNILTGGAGLRYFGAGASGQYRQDRVTVYLRAVSTNTGKVLKTVYTSKTILSQQVDANLFQFVSFKRLLEAETGFTYNEPSEMAVKDAIEKAVQALVYEGFDDRLWLPRDTVALHGPGRTAYLREKSENLNIDVLGREAAPRRAAWALGLAGAVTQYGGDYAQPMPTLGAEATLRYQPGEMASIFLNAGRLHLAAGPGRSFFDYTFNYAEAGVLLRLLPRDQFTPYALLGGGIAVRQQLSTYSRYVPYVMAGVGAEYLLTPRLGLSVGADYHYFLNDTADGVVTGRYNDYYLAGRVGAVLYLGRKRATRISKVMP</sequence>
<dbReference type="InterPro" id="IPR005534">
    <property type="entry name" value="Curli_assmbl/transp-comp_CsgG"/>
</dbReference>
<keyword evidence="4" id="KW-0564">Palmitate</keyword>
<keyword evidence="5" id="KW-0449">Lipoprotein</keyword>
<organism evidence="6 7">
    <name type="scientific">Hymenobacter nivis</name>
    <dbReference type="NCBI Taxonomy" id="1850093"/>
    <lineage>
        <taxon>Bacteria</taxon>
        <taxon>Pseudomonadati</taxon>
        <taxon>Bacteroidota</taxon>
        <taxon>Cytophagia</taxon>
        <taxon>Cytophagales</taxon>
        <taxon>Hymenobacteraceae</taxon>
        <taxon>Hymenobacter</taxon>
    </lineage>
</organism>
<dbReference type="GO" id="GO:0030288">
    <property type="term" value="C:outer membrane-bounded periplasmic space"/>
    <property type="evidence" value="ECO:0007669"/>
    <property type="project" value="InterPro"/>
</dbReference>
<protein>
    <submittedName>
        <fullName evidence="6">Curli production assembly/transport component CsgG</fullName>
    </submittedName>
</protein>
<reference evidence="7" key="1">
    <citation type="submission" date="2018-04" db="EMBL/GenBank/DDBJ databases">
        <title>Complete genome of Antarctic heterotrophic bacterium Hymenobacter nivis.</title>
        <authorList>
            <person name="Terashima M."/>
        </authorList>
    </citation>
    <scope>NUCLEOTIDE SEQUENCE [LARGE SCALE GENOMIC DNA]</scope>
    <source>
        <strain evidence="7">NBRC 111535</strain>
    </source>
</reference>
<evidence type="ECO:0000256" key="3">
    <source>
        <dbReference type="ARBA" id="ARBA00023136"/>
    </source>
</evidence>
<evidence type="ECO:0000313" key="6">
    <source>
        <dbReference type="EMBL" id="AWM33898.1"/>
    </source>
</evidence>
<keyword evidence="3" id="KW-0472">Membrane</keyword>
<dbReference type="AlphaFoldDB" id="A0A2Z3GL07"/>
<dbReference type="Gene3D" id="3.40.50.10610">
    <property type="entry name" value="ABC-type transport auxiliary lipoprotein component"/>
    <property type="match status" value="1"/>
</dbReference>
<gene>
    <name evidence="6" type="ORF">DDQ68_14525</name>
</gene>
<evidence type="ECO:0000256" key="2">
    <source>
        <dbReference type="ARBA" id="ARBA00022729"/>
    </source>
</evidence>
<dbReference type="Gene3D" id="2.40.160.20">
    <property type="match status" value="1"/>
</dbReference>
<dbReference type="PROSITE" id="PS51257">
    <property type="entry name" value="PROKAR_LIPOPROTEIN"/>
    <property type="match status" value="1"/>
</dbReference>
<accession>A0A2Z3GL07</accession>
<dbReference type="InterPro" id="IPR011250">
    <property type="entry name" value="OMP/PagP_B-barrel"/>
</dbReference>
<keyword evidence="7" id="KW-1185">Reference proteome</keyword>
<dbReference type="SUPFAM" id="SSF56925">
    <property type="entry name" value="OMPA-like"/>
    <property type="match status" value="1"/>
</dbReference>